<dbReference type="PANTHER" id="PTHR45527">
    <property type="entry name" value="NONRIBOSOMAL PEPTIDE SYNTHETASE"/>
    <property type="match status" value="1"/>
</dbReference>
<dbReference type="SUPFAM" id="SSF51197">
    <property type="entry name" value="Clavaminate synthase-like"/>
    <property type="match status" value="1"/>
</dbReference>
<dbReference type="Pfam" id="PF02668">
    <property type="entry name" value="TauD"/>
    <property type="match status" value="1"/>
</dbReference>
<dbReference type="InterPro" id="IPR000873">
    <property type="entry name" value="AMP-dep_synth/lig_dom"/>
</dbReference>
<dbReference type="Proteomes" id="UP001058271">
    <property type="component" value="Chromosome"/>
</dbReference>
<dbReference type="Pfam" id="PF13193">
    <property type="entry name" value="AMP-binding_C"/>
    <property type="match status" value="1"/>
</dbReference>
<dbReference type="InterPro" id="IPR001242">
    <property type="entry name" value="Condensation_dom"/>
</dbReference>
<dbReference type="InterPro" id="IPR023213">
    <property type="entry name" value="CAT-like_dom_sf"/>
</dbReference>
<feature type="domain" description="Carrier" evidence="9">
    <location>
        <begin position="1632"/>
        <end position="1707"/>
    </location>
</feature>
<dbReference type="InterPro" id="IPR025110">
    <property type="entry name" value="AMP-bd_C"/>
</dbReference>
<evidence type="ECO:0000256" key="1">
    <source>
        <dbReference type="ARBA" id="ARBA00001957"/>
    </source>
</evidence>
<feature type="domain" description="Carrier" evidence="9">
    <location>
        <begin position="574"/>
        <end position="649"/>
    </location>
</feature>
<dbReference type="Gene3D" id="3.60.130.10">
    <property type="entry name" value="Clavaminate synthase-like"/>
    <property type="match status" value="1"/>
</dbReference>
<dbReference type="PROSITE" id="PS00012">
    <property type="entry name" value="PHOSPHOPANTETHEINE"/>
    <property type="match status" value="1"/>
</dbReference>
<dbReference type="InterPro" id="IPR006162">
    <property type="entry name" value="Ppantetheine_attach_site"/>
</dbReference>
<evidence type="ECO:0000313" key="11">
    <source>
        <dbReference type="Proteomes" id="UP001058271"/>
    </source>
</evidence>
<dbReference type="InterPro" id="IPR036736">
    <property type="entry name" value="ACP-like_sf"/>
</dbReference>
<dbReference type="CDD" id="cd05930">
    <property type="entry name" value="A_NRPS"/>
    <property type="match status" value="1"/>
</dbReference>
<feature type="region of interest" description="Disordered" evidence="8">
    <location>
        <begin position="652"/>
        <end position="673"/>
    </location>
</feature>
<dbReference type="RefSeq" id="WP_260728814.1">
    <property type="nucleotide sequence ID" value="NZ_BAAABS010000089.1"/>
</dbReference>
<evidence type="ECO:0000256" key="8">
    <source>
        <dbReference type="SAM" id="MobiDB-lite"/>
    </source>
</evidence>
<evidence type="ECO:0000259" key="9">
    <source>
        <dbReference type="PROSITE" id="PS50075"/>
    </source>
</evidence>
<dbReference type="SUPFAM" id="SSF56801">
    <property type="entry name" value="Acetyl-CoA synthetase-like"/>
    <property type="match status" value="2"/>
</dbReference>
<comment type="cofactor">
    <cofactor evidence="1">
        <name>pantetheine 4'-phosphate</name>
        <dbReference type="ChEBI" id="CHEBI:47942"/>
    </cofactor>
</comment>
<dbReference type="InterPro" id="IPR040097">
    <property type="entry name" value="FAAL/FAAC"/>
</dbReference>
<feature type="compositionally biased region" description="Pro residues" evidence="8">
    <location>
        <begin position="1709"/>
        <end position="1721"/>
    </location>
</feature>
<keyword evidence="6" id="KW-0408">Iron</keyword>
<dbReference type="InterPro" id="IPR045851">
    <property type="entry name" value="AMP-bd_C_sf"/>
</dbReference>
<dbReference type="PROSITE" id="PS00455">
    <property type="entry name" value="AMP_BINDING"/>
    <property type="match status" value="1"/>
</dbReference>
<dbReference type="InterPro" id="IPR042098">
    <property type="entry name" value="TauD-like_sf"/>
</dbReference>
<evidence type="ECO:0000256" key="5">
    <source>
        <dbReference type="ARBA" id="ARBA00023002"/>
    </source>
</evidence>
<keyword evidence="4" id="KW-0276">Fatty acid metabolism</keyword>
<feature type="region of interest" description="Disordered" evidence="8">
    <location>
        <begin position="1005"/>
        <end position="1024"/>
    </location>
</feature>
<dbReference type="InterPro" id="IPR003819">
    <property type="entry name" value="TauD/TfdA-like"/>
</dbReference>
<dbReference type="SUPFAM" id="SSF52777">
    <property type="entry name" value="CoA-dependent acyltransferases"/>
    <property type="match status" value="4"/>
</dbReference>
<evidence type="ECO:0000256" key="4">
    <source>
        <dbReference type="ARBA" id="ARBA00022832"/>
    </source>
</evidence>
<evidence type="ECO:0000256" key="6">
    <source>
        <dbReference type="ARBA" id="ARBA00023004"/>
    </source>
</evidence>
<dbReference type="InterPro" id="IPR020845">
    <property type="entry name" value="AMP-binding_CS"/>
</dbReference>
<dbReference type="Gene3D" id="3.40.50.12780">
    <property type="entry name" value="N-terminal domain of ligase-like"/>
    <property type="match status" value="2"/>
</dbReference>
<keyword evidence="5" id="KW-0560">Oxidoreductase</keyword>
<keyword evidence="2" id="KW-0596">Phosphopantetheine</keyword>
<protein>
    <submittedName>
        <fullName evidence="10">Amino acid adenylation domain-containing protein</fullName>
    </submittedName>
</protein>
<gene>
    <name evidence="10" type="ORF">Drose_14910</name>
</gene>
<evidence type="ECO:0000256" key="2">
    <source>
        <dbReference type="ARBA" id="ARBA00022450"/>
    </source>
</evidence>
<dbReference type="Pfam" id="PF00501">
    <property type="entry name" value="AMP-binding"/>
    <property type="match status" value="2"/>
</dbReference>
<dbReference type="Gene3D" id="3.30.559.10">
    <property type="entry name" value="Chloramphenicol acetyltransferase-like domain"/>
    <property type="match status" value="2"/>
</dbReference>
<feature type="region of interest" description="Disordered" evidence="8">
    <location>
        <begin position="2173"/>
        <end position="2193"/>
    </location>
</feature>
<feature type="region of interest" description="Disordered" evidence="8">
    <location>
        <begin position="1702"/>
        <end position="1727"/>
    </location>
</feature>
<dbReference type="Pfam" id="PF00668">
    <property type="entry name" value="Condensation"/>
    <property type="match status" value="3"/>
</dbReference>
<organism evidence="10 11">
    <name type="scientific">Dactylosporangium roseum</name>
    <dbReference type="NCBI Taxonomy" id="47989"/>
    <lineage>
        <taxon>Bacteria</taxon>
        <taxon>Bacillati</taxon>
        <taxon>Actinomycetota</taxon>
        <taxon>Actinomycetes</taxon>
        <taxon>Micromonosporales</taxon>
        <taxon>Micromonosporaceae</taxon>
        <taxon>Dactylosporangium</taxon>
    </lineage>
</organism>
<dbReference type="EMBL" id="CP073721">
    <property type="protein sequence ID" value="UWZ39411.1"/>
    <property type="molecule type" value="Genomic_DNA"/>
</dbReference>
<keyword evidence="7" id="KW-0443">Lipid metabolism</keyword>
<name>A0ABY5ZBC6_9ACTN</name>
<dbReference type="InterPro" id="IPR009081">
    <property type="entry name" value="PP-bd_ACP"/>
</dbReference>
<dbReference type="InterPro" id="IPR010071">
    <property type="entry name" value="AA_adenyl_dom"/>
</dbReference>
<dbReference type="NCBIfam" id="TIGR01733">
    <property type="entry name" value="AA-adenyl-dom"/>
    <property type="match status" value="1"/>
</dbReference>
<dbReference type="PROSITE" id="PS50075">
    <property type="entry name" value="CARRIER"/>
    <property type="match status" value="2"/>
</dbReference>
<dbReference type="CDD" id="cd05931">
    <property type="entry name" value="FAAL"/>
    <property type="match status" value="1"/>
</dbReference>
<dbReference type="Gene3D" id="1.10.1200.10">
    <property type="entry name" value="ACP-like"/>
    <property type="match status" value="2"/>
</dbReference>
<sequence length="2505" mass="268432">MTPRPGATPPVTLADVLLRRAGDTATAFRITGSQGEVLDDVSGADLVLAATARAAVLRDRGLRGERILLLAPSGREYVEWLAACLLGGAIAVPSVPATARHHHRRVLGIAQDCDAAAVIAPRGHWDRLPQRLRDRLIDVDELATDPGDPAPQPATAHDIAFLQYTSGSTGDPRGVVLTHGCVLENTRRIAQTFRLGPDARASVWLPLYHDMGLIGGLLTPLMVGFGVDLMSPQQFARRPMSWLETISRARATVSGGPTSAYDVCARALEELDPDRDRIDLSSWEVAFVGAEPVRPSTMDRFARAAARFGFRAESLRPCYGLAESTLMVSCADRLRTVTPSRNGEGAPARQLVSCGPPVAGLEVAIADPATGAVAPRGTIGEILVRGDSVAAGYWGRPDDPVFNARIAGDERTYLRTGDLGYLDDDGAVVPTGRTKDMLVVHGRNIYPQDLEEIAARGCAPHGCALAGAFADADGSGVVLLVETDAPDLELPEVLRTCRRLVRTELEIDPTTIAVVRSGTLPRTPSGKIRRGPARETWSAGRISTRRRSERAVDTRLWRRRAVETRQRLERASEPERHGIVRDFLAERLTALAGRDDDAPRSISSLGIDSLSLFTLAEDLDVIAGTRLPRPELFAADTLESLAVLLSDRWRPSRETPDGGVSDPGRSLPRPPDAWRDASARATALWLLEARYPGASNEWVAFEVRGRWPLDDVEEAVAAVVDGHDALRCAYRLGPSGVQLRVVPRDRSTPVVSTVDARSWSEDVLRARLAEEAGRPVDLTTGRPFRVSRFVRSADEQVLLLLAPHMAIDFTSMDIIADEIVRGDPPVPAGSYLDYADTVDSYLASSDARGAEEFFRRMSHGVPRTLPLRDTRGPVTPSARAAELTIELGGKLTGALRSLARQERATVFQVLLALLHATLHAETGQRSQLVGVAMSTRTPPFAATVGLLMNVVPLACVVEPGMSFRALLRSTRERLLAAGAHRHHPDPMVACADGAALPDVLLSFQRHTGDEPSSTPSPAGPADGLEAREGQLRWRPVHVPRRLDTLPLTMVVADRPGGFTVTVRHLTDVVPHEMAARLAASYRSLAERVAGDGDPVVDRTALRPVTRSPGSPVEAVAMADRPAAQPRNTASGATVPAALRAVAGRFGDRIALDDEHRSHTYRELLAQVESAASGLVRAGVRPGDAVCLLHERDATAVVVTLAALFAGATYVHLDPGSPPGRLAAVVRQTAARLVIASGSLAPVARGLGVPVVLSSELSDGSTGDTTMPAVHGGDAAYISFTSGSAGMPRGVVVEHAMVVAAALAFAGKVGLAPHDVVACVSPLGWDIVVGDLHGTLLSGGRLTMVPERYDVDGPGLRRLLDGRQVTTLVTTPQRWRLIVDAGWRGGPGFKVVSGGDVLLPADVERLRAGGRRLWNFYGPTETVLWATSADLTSCPVGTAVPIGTALPGYQVHLVGPDLRQVEPGEPGEIVICGPTVARGYLTDPRRTAEKFVPDPFARTPGARLYRSGDLGRLAEGAGVVYAGRIDDQVKIRGRRVELTEIEAAVSGHPDVATAAALVLPGTDEVATYVVPADGRVPSLTVLREYLAEFLPAFMLPTRFAVVPRLPLNTNGKVDRGALCRLPAQRVAHTGTRPVRTPHEQAVRAAFTAVLGVGDIAADDDFFALGGHSLGAVNVAAHLSERLGAPVPVQLIFERPVLADLAAALGDGRPDPGPAPPVPPEPEPAGDGVPVLSGQRRLWLQQQRFGHDAGLTIPCLVEFSGRVEPEHMVRAFDAVVERHVSLRTLIRLVDGEPRQFAGGRPQLSVVRGGDDDAGRDAERRARRRLDEMAGLDWDLENGPLVRAELHLEPASRAVLAIALHHAISDGWSAGVLLRDFMACYCGYLHATAPDLAPLPLDEHQAALARHRTPAGTDGALRELVRLLIDAPPSNLPVTGGGAAVTGAGRCVRDLGDLPGRLARARASTVFALVVTAFLASLRVRTGSADQVFGLDLAGRDDPRLQPLVGYFGNQGIARVSLAGSASFEDLLRRVSRALLDAQRTGLVPYQDVVAELRRHGRRVDAGRLFDVKMVHQLLPGLGAGAGEVGVRLLDTGTASGTDPLALWLWQSADSTRVELHHQLSACSPAWVSELLDETVAVMTALEERWRGTVRKERGSPWTDADAFPSFDEVLLPEPPPASGTAAGVSRSPSGTVQVGGTAATHVPELAADVAAAELGPWMAEHRAGWEAALGSHGAVLLRGVRELDADGVCTASDTVFTADYISHEHPRQVVADRVVSPVAYPPDQELLWHNEDSFNLRWPGRMIFACRTPAGSGGETTLVDGTGTWQRMSPELRRAFAERGVRYTRRFVRGFGLDWETVYGTTDPDEVTRRCRAEGVTPQWQGDMLVTHTVRPAVLTRAGGETAWFAQILHWHRAALPATVRADLEGLLDGVLPRDCSFGDGTPIPDAFVDFLITDSRRHEYVTRWQSGDLLIVDNTRHAHGRRAFRGPRDVMVALGDPASFDDVLPD</sequence>
<evidence type="ECO:0000256" key="3">
    <source>
        <dbReference type="ARBA" id="ARBA00022553"/>
    </source>
</evidence>
<evidence type="ECO:0000256" key="7">
    <source>
        <dbReference type="ARBA" id="ARBA00023098"/>
    </source>
</evidence>
<reference evidence="10" key="1">
    <citation type="submission" date="2021-04" db="EMBL/GenBank/DDBJ databases">
        <title>Biosynthetic gene clusters of Dactylosporangioum roseum.</title>
        <authorList>
            <person name="Hartkoorn R.C."/>
            <person name="Beaudoing E."/>
            <person name="Hot D."/>
            <person name="Moureu S."/>
        </authorList>
    </citation>
    <scope>NUCLEOTIDE SEQUENCE</scope>
    <source>
        <strain evidence="10">NRRL B-16295</strain>
    </source>
</reference>
<accession>A0ABY5ZBC6</accession>
<dbReference type="Pfam" id="PF00550">
    <property type="entry name" value="PP-binding"/>
    <property type="match status" value="1"/>
</dbReference>
<dbReference type="InterPro" id="IPR020806">
    <property type="entry name" value="PKS_PP-bd"/>
</dbReference>
<dbReference type="Gene3D" id="3.30.559.30">
    <property type="entry name" value="Nonribosomal peptide synthetase, condensation domain"/>
    <property type="match status" value="2"/>
</dbReference>
<dbReference type="InterPro" id="IPR042099">
    <property type="entry name" value="ANL_N_sf"/>
</dbReference>
<proteinExistence type="predicted"/>
<dbReference type="SMART" id="SM00823">
    <property type="entry name" value="PKS_PP"/>
    <property type="match status" value="2"/>
</dbReference>
<dbReference type="PANTHER" id="PTHR45527:SF1">
    <property type="entry name" value="FATTY ACID SYNTHASE"/>
    <property type="match status" value="1"/>
</dbReference>
<keyword evidence="11" id="KW-1185">Reference proteome</keyword>
<dbReference type="SUPFAM" id="SSF47336">
    <property type="entry name" value="ACP-like"/>
    <property type="match status" value="2"/>
</dbReference>
<dbReference type="Gene3D" id="3.30.300.30">
    <property type="match status" value="2"/>
</dbReference>
<keyword evidence="3" id="KW-0597">Phosphoprotein</keyword>
<evidence type="ECO:0000313" key="10">
    <source>
        <dbReference type="EMBL" id="UWZ39411.1"/>
    </source>
</evidence>